<dbReference type="Pfam" id="PF13899">
    <property type="entry name" value="Thioredoxin_7"/>
    <property type="match status" value="1"/>
</dbReference>
<reference evidence="2 3" key="1">
    <citation type="submission" date="2019-05" db="EMBL/GenBank/DDBJ databases">
        <authorList>
            <person name="Zhang J.-Y."/>
            <person name="Feg X."/>
            <person name="Du Z.-J."/>
        </authorList>
    </citation>
    <scope>NUCLEOTIDE SEQUENCE [LARGE SCALE GENOMIC DNA]</scope>
    <source>
        <strain evidence="2 3">RZ26</strain>
    </source>
</reference>
<evidence type="ECO:0000256" key="1">
    <source>
        <dbReference type="SAM" id="SignalP"/>
    </source>
</evidence>
<name>A0A5S3PG73_9FLAO</name>
<feature type="signal peptide" evidence="1">
    <location>
        <begin position="1"/>
        <end position="18"/>
    </location>
</feature>
<evidence type="ECO:0000313" key="2">
    <source>
        <dbReference type="EMBL" id="TMM53140.1"/>
    </source>
</evidence>
<dbReference type="EMBL" id="VATY01000005">
    <property type="protein sequence ID" value="TMM53140.1"/>
    <property type="molecule type" value="Genomic_DNA"/>
</dbReference>
<dbReference type="Gene3D" id="3.40.30.10">
    <property type="entry name" value="Glutaredoxin"/>
    <property type="match status" value="1"/>
</dbReference>
<keyword evidence="1" id="KW-0732">Signal</keyword>
<dbReference type="InterPro" id="IPR036249">
    <property type="entry name" value="Thioredoxin-like_sf"/>
</dbReference>
<organism evidence="2 3">
    <name type="scientific">Maribacter algarum</name>
    <name type="common">ex Zhang et al. 2020</name>
    <dbReference type="NCBI Taxonomy" id="2578118"/>
    <lineage>
        <taxon>Bacteria</taxon>
        <taxon>Pseudomonadati</taxon>
        <taxon>Bacteroidota</taxon>
        <taxon>Flavobacteriia</taxon>
        <taxon>Flavobacteriales</taxon>
        <taxon>Flavobacteriaceae</taxon>
        <taxon>Maribacter</taxon>
    </lineage>
</organism>
<dbReference type="Proteomes" id="UP000310314">
    <property type="component" value="Unassembled WGS sequence"/>
</dbReference>
<dbReference type="OrthoDB" id="981626at2"/>
<dbReference type="SUPFAM" id="SSF52833">
    <property type="entry name" value="Thioredoxin-like"/>
    <property type="match status" value="1"/>
</dbReference>
<dbReference type="AlphaFoldDB" id="A0A5S3PG73"/>
<proteinExistence type="predicted"/>
<dbReference type="RefSeq" id="WP_138659600.1">
    <property type="nucleotide sequence ID" value="NZ_VATY01000005.1"/>
</dbReference>
<gene>
    <name evidence="2" type="ORF">FEE95_18895</name>
</gene>
<accession>A0A5S3PG73</accession>
<feature type="chain" id="PRO_5024283855" evidence="1">
    <location>
        <begin position="19"/>
        <end position="144"/>
    </location>
</feature>
<evidence type="ECO:0000313" key="3">
    <source>
        <dbReference type="Proteomes" id="UP000310314"/>
    </source>
</evidence>
<protein>
    <submittedName>
        <fullName evidence="2">Thioredoxin family protein</fullName>
    </submittedName>
</protein>
<sequence length="144" mass="16583">MKIVAPILFFFFSICTFAQDWEDTYAETVATSVDQNKPIVLVFAGSDWCAPCIKLDKTIWQSEEFKTYSKENYILYKADFPRKKANQLSAEMAQQHALLAERFNPKGHFPLVVVLNQEEKVLGKMGYKKTTPEDYISLLNNCLK</sequence>
<keyword evidence="3" id="KW-1185">Reference proteome</keyword>
<comment type="caution">
    <text evidence="2">The sequence shown here is derived from an EMBL/GenBank/DDBJ whole genome shotgun (WGS) entry which is preliminary data.</text>
</comment>